<dbReference type="Pfam" id="PF02565">
    <property type="entry name" value="RecO_C"/>
    <property type="match status" value="1"/>
</dbReference>
<dbReference type="HAMAP" id="MF_00201">
    <property type="entry name" value="RecO"/>
    <property type="match status" value="1"/>
</dbReference>
<feature type="domain" description="DNA replication/recombination mediator RecO N-terminal" evidence="8">
    <location>
        <begin position="1"/>
        <end position="78"/>
    </location>
</feature>
<dbReference type="Gene3D" id="1.20.1440.120">
    <property type="entry name" value="Recombination protein O, C-terminal domain"/>
    <property type="match status" value="1"/>
</dbReference>
<dbReference type="RefSeq" id="WP_117142852.1">
    <property type="nucleotide sequence ID" value="NZ_CAKXKJ010000021.1"/>
</dbReference>
<evidence type="ECO:0000256" key="7">
    <source>
        <dbReference type="HAMAP-Rule" id="MF_00201"/>
    </source>
</evidence>
<evidence type="ECO:0000256" key="4">
    <source>
        <dbReference type="ARBA" id="ARBA00023172"/>
    </source>
</evidence>
<evidence type="ECO:0000256" key="2">
    <source>
        <dbReference type="ARBA" id="ARBA00021310"/>
    </source>
</evidence>
<accession>A0A3E2B174</accession>
<dbReference type="InterPro" id="IPR003717">
    <property type="entry name" value="RecO"/>
</dbReference>
<keyword evidence="5 7" id="KW-0234">DNA repair</keyword>
<sequence>MRLTTQGIVLRETNYKEADKILTVLTRDWGKRTVKARGCRRKNSKLTAASQLLVYSELTLSERGEFTTLTEADPLEQFWSVRQDLETLALASYFAEVAEASAQEGETCPELLSLLLNCLYALDTLKKPRALVKAVFELRLLCLTGYEPLLDACAVCGAPEPLRARLHLSQGVLCCAACRGRLGGGVSMPLSPGALAAARYIVSGPPKKLFSFALAEESLRRLGQATEAFLMTQQERGFRTLDYYKQLERSLPEAGRG</sequence>
<dbReference type="GO" id="GO:0006310">
    <property type="term" value="P:DNA recombination"/>
    <property type="evidence" value="ECO:0007669"/>
    <property type="project" value="UniProtKB-UniRule"/>
</dbReference>
<dbReference type="PANTHER" id="PTHR33991:SF1">
    <property type="entry name" value="DNA REPAIR PROTEIN RECO"/>
    <property type="match status" value="1"/>
</dbReference>
<evidence type="ECO:0000313" key="9">
    <source>
        <dbReference type="EMBL" id="RFT05736.1"/>
    </source>
</evidence>
<dbReference type="InterPro" id="IPR042242">
    <property type="entry name" value="RecO_C"/>
</dbReference>
<gene>
    <name evidence="7 9" type="primary">recO</name>
    <name evidence="9" type="ORF">DV520_11045</name>
</gene>
<comment type="similarity">
    <text evidence="1 7">Belongs to the RecO family.</text>
</comment>
<dbReference type="Gene3D" id="6.20.220.20">
    <property type="entry name" value="Recombination protein O, zinc-binding domain"/>
    <property type="match status" value="1"/>
</dbReference>
<dbReference type="Proteomes" id="UP000260649">
    <property type="component" value="Unassembled WGS sequence"/>
</dbReference>
<keyword evidence="4 7" id="KW-0233">DNA recombination</keyword>
<evidence type="ECO:0000256" key="1">
    <source>
        <dbReference type="ARBA" id="ARBA00007452"/>
    </source>
</evidence>
<proteinExistence type="inferred from homology"/>
<dbReference type="PANTHER" id="PTHR33991">
    <property type="entry name" value="DNA REPAIR PROTEIN RECO"/>
    <property type="match status" value="1"/>
</dbReference>
<organism evidence="9 10">
    <name type="scientific">Evtepia gabavorous</name>
    <dbReference type="NCBI Taxonomy" id="2211183"/>
    <lineage>
        <taxon>Bacteria</taxon>
        <taxon>Bacillati</taxon>
        <taxon>Bacillota</taxon>
        <taxon>Clostridia</taxon>
        <taxon>Eubacteriales</taxon>
        <taxon>Evtepia</taxon>
    </lineage>
</organism>
<reference evidence="9 10" key="1">
    <citation type="submission" date="2018-07" db="EMBL/GenBank/DDBJ databases">
        <title>GABA Modulating Bacteria of the Human Gut Microbiota.</title>
        <authorList>
            <person name="Strandwitz P."/>
            <person name="Kim K.H."/>
            <person name="Terekhova D."/>
            <person name="Liu J.K."/>
            <person name="Sharma A."/>
            <person name="Levering J."/>
            <person name="Mcdonald D."/>
            <person name="Dietrich D."/>
            <person name="Ramadhar T.R."/>
            <person name="Lekbua A."/>
            <person name="Mroue N."/>
            <person name="Liston C."/>
            <person name="Stewart E.J."/>
            <person name="Dubin M.J."/>
            <person name="Zengler K."/>
            <person name="Knight R."/>
            <person name="Gilbert J.A."/>
            <person name="Clardy J."/>
            <person name="Lewis K."/>
        </authorList>
    </citation>
    <scope>NUCLEOTIDE SEQUENCE [LARGE SCALE GENOMIC DNA]</scope>
    <source>
        <strain evidence="9 10">KLE1738</strain>
    </source>
</reference>
<dbReference type="SUPFAM" id="SSF50249">
    <property type="entry name" value="Nucleic acid-binding proteins"/>
    <property type="match status" value="1"/>
</dbReference>
<comment type="caution">
    <text evidence="9">The sequence shown here is derived from an EMBL/GenBank/DDBJ whole genome shotgun (WGS) entry which is preliminary data.</text>
</comment>
<name>A0A3E2B174_9FIRM</name>
<dbReference type="InterPro" id="IPR022572">
    <property type="entry name" value="DNA_rep/recomb_RecO_N"/>
</dbReference>
<keyword evidence="10" id="KW-1185">Reference proteome</keyword>
<dbReference type="EMBL" id="QQRQ01000031">
    <property type="protein sequence ID" value="RFT05736.1"/>
    <property type="molecule type" value="Genomic_DNA"/>
</dbReference>
<dbReference type="InterPro" id="IPR012340">
    <property type="entry name" value="NA-bd_OB-fold"/>
</dbReference>
<dbReference type="GO" id="GO:0043590">
    <property type="term" value="C:bacterial nucleoid"/>
    <property type="evidence" value="ECO:0007669"/>
    <property type="project" value="TreeGrafter"/>
</dbReference>
<comment type="function">
    <text evidence="7">Involved in DNA repair and RecF pathway recombination.</text>
</comment>
<dbReference type="InterPro" id="IPR037278">
    <property type="entry name" value="ARFGAP/RecO"/>
</dbReference>
<evidence type="ECO:0000256" key="5">
    <source>
        <dbReference type="ARBA" id="ARBA00023204"/>
    </source>
</evidence>
<protein>
    <recommendedName>
        <fullName evidence="2 7">DNA repair protein RecO</fullName>
    </recommendedName>
    <alternativeName>
        <fullName evidence="6 7">Recombination protein O</fullName>
    </alternativeName>
</protein>
<dbReference type="Gene3D" id="2.40.50.140">
    <property type="entry name" value="Nucleic acid-binding proteins"/>
    <property type="match status" value="1"/>
</dbReference>
<evidence type="ECO:0000256" key="6">
    <source>
        <dbReference type="ARBA" id="ARBA00033409"/>
    </source>
</evidence>
<dbReference type="AlphaFoldDB" id="A0A3E2B174"/>
<keyword evidence="3 7" id="KW-0227">DNA damage</keyword>
<dbReference type="OrthoDB" id="9797083at2"/>
<evidence type="ECO:0000256" key="3">
    <source>
        <dbReference type="ARBA" id="ARBA00022763"/>
    </source>
</evidence>
<evidence type="ECO:0000259" key="8">
    <source>
        <dbReference type="Pfam" id="PF11967"/>
    </source>
</evidence>
<dbReference type="SUPFAM" id="SSF57863">
    <property type="entry name" value="ArfGap/RecO-like zinc finger"/>
    <property type="match status" value="1"/>
</dbReference>
<dbReference type="GeneID" id="97996269"/>
<dbReference type="Pfam" id="PF11967">
    <property type="entry name" value="RecO_N"/>
    <property type="match status" value="1"/>
</dbReference>
<evidence type="ECO:0000313" key="10">
    <source>
        <dbReference type="Proteomes" id="UP000260649"/>
    </source>
</evidence>
<dbReference type="NCBIfam" id="TIGR00613">
    <property type="entry name" value="reco"/>
    <property type="match status" value="1"/>
</dbReference>
<dbReference type="GO" id="GO:0006302">
    <property type="term" value="P:double-strand break repair"/>
    <property type="evidence" value="ECO:0007669"/>
    <property type="project" value="TreeGrafter"/>
</dbReference>